<name>A0A1I7NX16_9HYPH</name>
<dbReference type="Proteomes" id="UP000199423">
    <property type="component" value="Unassembled WGS sequence"/>
</dbReference>
<dbReference type="STRING" id="51670.SAMN04488557_4211"/>
<keyword evidence="3" id="KW-1185">Reference proteome</keyword>
<dbReference type="RefSeq" id="WP_092869703.1">
    <property type="nucleotide sequence ID" value="NZ_FPCH01000005.1"/>
</dbReference>
<accession>A0A1I7NX16</accession>
<gene>
    <name evidence="2" type="ORF">SAMN04488557_4211</name>
</gene>
<sequence>MKTLSPEFAAHLASGATTLCWCWRIERRDGTVLGFTDHDNPVAFGGTAYEAASGFTASDITDGLGLSVDNLEVTGALSSGTLTDDDLAAGRYDDARIAIYRVNWADPSQRVLMRSGSIGEVRRTGASFTAELRGLAHYLQQPTGRILQRTCDADLGDTRCGIDLSSPAFRGVGAILTAVSARRFTVSGIDAFATRFFSRGLFAFTSGASAGLRIEIKTHTKLASAVEIELWTDAEGPPAAGDEFIVTAGCDKRFETCKARFSNTINFRGFPSIPGNQFLTKIGRSS</sequence>
<dbReference type="AlphaFoldDB" id="A0A1I7NX16"/>
<dbReference type="Pfam" id="PF09931">
    <property type="entry name" value="Phage_phiJL001_Gp84_N"/>
    <property type="match status" value="1"/>
</dbReference>
<protein>
    <recommendedName>
        <fullName evidence="1">Bacteriophage phiJL001 Gp84 C-terminal domain-containing protein</fullName>
    </recommendedName>
</protein>
<feature type="domain" description="Bacteriophage phiJL001 Gp84 C-terminal" evidence="1">
    <location>
        <begin position="196"/>
        <end position="276"/>
    </location>
</feature>
<reference evidence="3" key="1">
    <citation type="submission" date="2016-10" db="EMBL/GenBank/DDBJ databases">
        <authorList>
            <person name="Varghese N."/>
            <person name="Submissions S."/>
        </authorList>
    </citation>
    <scope>NUCLEOTIDE SEQUENCE [LARGE SCALE GENOMIC DNA]</scope>
    <source>
        <strain evidence="3">DSM 1565</strain>
    </source>
</reference>
<evidence type="ECO:0000313" key="2">
    <source>
        <dbReference type="EMBL" id="SFV39184.1"/>
    </source>
</evidence>
<evidence type="ECO:0000259" key="1">
    <source>
        <dbReference type="Pfam" id="PF09356"/>
    </source>
</evidence>
<dbReference type="Pfam" id="PF09356">
    <property type="entry name" value="Phage_BR0599"/>
    <property type="match status" value="1"/>
</dbReference>
<organism evidence="2 3">
    <name type="scientific">Hyphomicrobium facile</name>
    <dbReference type="NCBI Taxonomy" id="51670"/>
    <lineage>
        <taxon>Bacteria</taxon>
        <taxon>Pseudomonadati</taxon>
        <taxon>Pseudomonadota</taxon>
        <taxon>Alphaproteobacteria</taxon>
        <taxon>Hyphomicrobiales</taxon>
        <taxon>Hyphomicrobiaceae</taxon>
        <taxon>Hyphomicrobium</taxon>
    </lineage>
</organism>
<proteinExistence type="predicted"/>
<dbReference type="OrthoDB" id="1633386at2"/>
<dbReference type="NCBIfam" id="TIGR02218">
    <property type="entry name" value="phg_TIGR02218"/>
    <property type="match status" value="1"/>
</dbReference>
<evidence type="ECO:0000313" key="3">
    <source>
        <dbReference type="Proteomes" id="UP000199423"/>
    </source>
</evidence>
<dbReference type="EMBL" id="FPCH01000005">
    <property type="protein sequence ID" value="SFV39184.1"/>
    <property type="molecule type" value="Genomic_DNA"/>
</dbReference>
<dbReference type="InterPro" id="IPR018964">
    <property type="entry name" value="Phage_phiJL001_Gp84_C"/>
</dbReference>
<dbReference type="InterPro" id="IPR011928">
    <property type="entry name" value="Phage_phiJL001_Gp84"/>
</dbReference>